<dbReference type="SUPFAM" id="SSF52833">
    <property type="entry name" value="Thioredoxin-like"/>
    <property type="match status" value="1"/>
</dbReference>
<evidence type="ECO:0000259" key="2">
    <source>
        <dbReference type="PROSITE" id="PS50404"/>
    </source>
</evidence>
<dbReference type="InterPro" id="IPR010987">
    <property type="entry name" value="Glutathione-S-Trfase_C-like"/>
</dbReference>
<dbReference type="PANTHER" id="PTHR43969">
    <property type="entry name" value="GLUTATHIONE S TRANSFERASE D10, ISOFORM A-RELATED"/>
    <property type="match status" value="1"/>
</dbReference>
<dbReference type="EMBL" id="CAJPIZ010015247">
    <property type="protein sequence ID" value="CAG2115174.1"/>
    <property type="molecule type" value="Genomic_DNA"/>
</dbReference>
<dbReference type="Pfam" id="PF13417">
    <property type="entry name" value="GST_N_3"/>
    <property type="match status" value="1"/>
</dbReference>
<dbReference type="OrthoDB" id="422574at2759"/>
<dbReference type="Proteomes" id="UP000759131">
    <property type="component" value="Unassembled WGS sequence"/>
</dbReference>
<dbReference type="AlphaFoldDB" id="A0A7R9L6F4"/>
<gene>
    <name evidence="4" type="ORF">OSB1V03_LOCUS15139</name>
</gene>
<dbReference type="Gene3D" id="3.40.30.10">
    <property type="entry name" value="Glutaredoxin"/>
    <property type="match status" value="1"/>
</dbReference>
<sequence length="310" mass="35206">MSIDLYSFNKSNYCRAVLMTSKQLDIDLNVIEINPGPEIWSAQFLKVNPNHNLPTLDDKGFVLVESRAIMQYLCNQYRPDSTLYPREPKARALVDRWLNFDFTLMESSKQGVLWKLLTGADPPAEKVLAFKHNLKLFDQLLGDNHYATGAEHLTIADLTLLASLSILLAIHYDLSDCPNVERYLNTLSKELPYFASINLDPFTPESTAEWAASMLAFKNNLKLFDQLLGDNHYATGAEHLTIADLTLLASTAVLLAIHYDLSDCPNIEGYLTTLSNKLLYYAMINLKQYSPKATAKWVDDSQKYIRRKME</sequence>
<feature type="domain" description="GST N-terminal" evidence="2">
    <location>
        <begin position="1"/>
        <end position="81"/>
    </location>
</feature>
<dbReference type="InterPro" id="IPR004045">
    <property type="entry name" value="Glutathione_S-Trfase_N"/>
</dbReference>
<name>A0A7R9L6F4_9ACAR</name>
<dbReference type="GO" id="GO:0004364">
    <property type="term" value="F:glutathione transferase activity"/>
    <property type="evidence" value="ECO:0007669"/>
    <property type="project" value="TreeGrafter"/>
</dbReference>
<feature type="domain" description="GST C-terminal" evidence="3">
    <location>
        <begin position="87"/>
        <end position="205"/>
    </location>
</feature>
<dbReference type="GO" id="GO:0006749">
    <property type="term" value="P:glutathione metabolic process"/>
    <property type="evidence" value="ECO:0007669"/>
    <property type="project" value="TreeGrafter"/>
</dbReference>
<dbReference type="Gene3D" id="1.20.1050.10">
    <property type="match status" value="2"/>
</dbReference>
<dbReference type="PROSITE" id="PS50405">
    <property type="entry name" value="GST_CTER"/>
    <property type="match status" value="1"/>
</dbReference>
<dbReference type="PROSITE" id="PS50404">
    <property type="entry name" value="GST_NTER"/>
    <property type="match status" value="1"/>
</dbReference>
<dbReference type="PANTHER" id="PTHR43969:SF9">
    <property type="entry name" value="GLUTATHIONE S TRANSFERASE D10, ISOFORM A-RELATED"/>
    <property type="match status" value="1"/>
</dbReference>
<keyword evidence="5" id="KW-1185">Reference proteome</keyword>
<protein>
    <recommendedName>
        <fullName evidence="6">Glutathione S-transferase</fullName>
    </recommendedName>
</protein>
<evidence type="ECO:0008006" key="6">
    <source>
        <dbReference type="Google" id="ProtNLM"/>
    </source>
</evidence>
<reference evidence="4" key="1">
    <citation type="submission" date="2020-11" db="EMBL/GenBank/DDBJ databases">
        <authorList>
            <person name="Tran Van P."/>
        </authorList>
    </citation>
    <scope>NUCLEOTIDE SEQUENCE</scope>
</reference>
<dbReference type="SFLD" id="SFLDG00358">
    <property type="entry name" value="Main_(cytGST)"/>
    <property type="match status" value="1"/>
</dbReference>
<dbReference type="InterPro" id="IPR036249">
    <property type="entry name" value="Thioredoxin-like_sf"/>
</dbReference>
<dbReference type="InterPro" id="IPR040079">
    <property type="entry name" value="Glutathione_S-Trfase"/>
</dbReference>
<organism evidence="4">
    <name type="scientific">Medioppia subpectinata</name>
    <dbReference type="NCBI Taxonomy" id="1979941"/>
    <lineage>
        <taxon>Eukaryota</taxon>
        <taxon>Metazoa</taxon>
        <taxon>Ecdysozoa</taxon>
        <taxon>Arthropoda</taxon>
        <taxon>Chelicerata</taxon>
        <taxon>Arachnida</taxon>
        <taxon>Acari</taxon>
        <taxon>Acariformes</taxon>
        <taxon>Sarcoptiformes</taxon>
        <taxon>Oribatida</taxon>
        <taxon>Brachypylina</taxon>
        <taxon>Oppioidea</taxon>
        <taxon>Oppiidae</taxon>
        <taxon>Medioppia</taxon>
    </lineage>
</organism>
<accession>A0A7R9L6F4</accession>
<dbReference type="InterPro" id="IPR036282">
    <property type="entry name" value="Glutathione-S-Trfase_C_sf"/>
</dbReference>
<dbReference type="EMBL" id="OC869822">
    <property type="protein sequence ID" value="CAD7634744.1"/>
    <property type="molecule type" value="Genomic_DNA"/>
</dbReference>
<evidence type="ECO:0000313" key="5">
    <source>
        <dbReference type="Proteomes" id="UP000759131"/>
    </source>
</evidence>
<dbReference type="SFLD" id="SFLDS00019">
    <property type="entry name" value="Glutathione_Transferase_(cytos"/>
    <property type="match status" value="1"/>
</dbReference>
<evidence type="ECO:0000256" key="1">
    <source>
        <dbReference type="ARBA" id="ARBA00011738"/>
    </source>
</evidence>
<feature type="non-terminal residue" evidence="4">
    <location>
        <position position="1"/>
    </location>
</feature>
<comment type="subunit">
    <text evidence="1">Homodimer.</text>
</comment>
<proteinExistence type="predicted"/>
<dbReference type="SUPFAM" id="SSF47616">
    <property type="entry name" value="GST C-terminal domain-like"/>
    <property type="match status" value="2"/>
</dbReference>
<evidence type="ECO:0000313" key="4">
    <source>
        <dbReference type="EMBL" id="CAD7634744.1"/>
    </source>
</evidence>
<evidence type="ECO:0000259" key="3">
    <source>
        <dbReference type="PROSITE" id="PS50405"/>
    </source>
</evidence>